<dbReference type="EMBL" id="JSVA01000001">
    <property type="protein sequence ID" value="KOF04518.1"/>
    <property type="molecule type" value="Genomic_DNA"/>
</dbReference>
<sequence length="399" mass="45480">MRYNPIKTLLAVLLLSSCGGTEKSEKTDNIIAERKPLELIDKGIKSFPLDFETDFQGIKDPSIFQENGKEYLTFYNQPNHSIYLYGYDSAKLYQKITLSEQGPNGVPRHISKYFIHRMDSIFIDLITVNMYLVNGNAEIIDKLTLRENKSVTFDGATTFKNNTLNVSVINNYLLNKTNKPFLRAYINWEVDSITSEFIQPESFINHYEEIQTLRNTKGKTIRPLEKHFMADDQYIYTTTPISDSIYVFQDNDIVKSIYAGIPSITIADYKSYMPLMERIVNSNSGSGSITNVIELNQPPYFTNLFLSPNHKYLYRLLSHGTKPKLNPYNNKEYPVITAASLLVLDLSTEEITSIELPVNELKIGVPISAGIFASNTGLHIQVKGQENENEIQFRVFGVK</sequence>
<dbReference type="AlphaFoldDB" id="A0A0L8APX6"/>
<comment type="caution">
    <text evidence="1">The sequence shown here is derived from an EMBL/GenBank/DDBJ whole genome shotgun (WGS) entry which is preliminary data.</text>
</comment>
<organism evidence="1 2">
    <name type="scientific">Roseivirga seohaensis subsp. aquiponti</name>
    <dbReference type="NCBI Taxonomy" id="1566026"/>
    <lineage>
        <taxon>Bacteria</taxon>
        <taxon>Pseudomonadati</taxon>
        <taxon>Bacteroidota</taxon>
        <taxon>Cytophagia</taxon>
        <taxon>Cytophagales</taxon>
        <taxon>Roseivirgaceae</taxon>
        <taxon>Roseivirga</taxon>
    </lineage>
</organism>
<dbReference type="PROSITE" id="PS51257">
    <property type="entry name" value="PROKAR_LIPOPROTEIN"/>
    <property type="match status" value="1"/>
</dbReference>
<accession>A0A0L8APX6</accession>
<gene>
    <name evidence="1" type="ORF">OB69_00165</name>
</gene>
<dbReference type="PATRIC" id="fig|1566026.4.peg.34"/>
<evidence type="ECO:0008006" key="3">
    <source>
        <dbReference type="Google" id="ProtNLM"/>
    </source>
</evidence>
<reference evidence="2" key="1">
    <citation type="submission" date="2014-11" db="EMBL/GenBank/DDBJ databases">
        <title>Genome sequencing of Roseivirga sp. D-25.</title>
        <authorList>
            <person name="Selvaratnam C."/>
            <person name="Thevarajoo S."/>
            <person name="Goh K.M."/>
            <person name="Eee R."/>
            <person name="Chan K.-G."/>
            <person name="Chong C.S."/>
        </authorList>
    </citation>
    <scope>NUCLEOTIDE SEQUENCE [LARGE SCALE GENOMIC DNA]</scope>
    <source>
        <strain evidence="2">D-25</strain>
    </source>
</reference>
<evidence type="ECO:0000313" key="2">
    <source>
        <dbReference type="Proteomes" id="UP000036908"/>
    </source>
</evidence>
<proteinExistence type="predicted"/>
<name>A0A0L8APX6_9BACT</name>
<protein>
    <recommendedName>
        <fullName evidence="3">Lipoprotein</fullName>
    </recommendedName>
</protein>
<dbReference type="Proteomes" id="UP000036908">
    <property type="component" value="Unassembled WGS sequence"/>
</dbReference>
<dbReference type="InterPro" id="IPR025316">
    <property type="entry name" value="DUF4221"/>
</dbReference>
<dbReference type="OrthoDB" id="1525222at2"/>
<dbReference type="Pfam" id="PF13970">
    <property type="entry name" value="DUF4221"/>
    <property type="match status" value="1"/>
</dbReference>
<keyword evidence="2" id="KW-1185">Reference proteome</keyword>
<dbReference type="RefSeq" id="WP_053221663.1">
    <property type="nucleotide sequence ID" value="NZ_JSVA01000001.1"/>
</dbReference>
<evidence type="ECO:0000313" key="1">
    <source>
        <dbReference type="EMBL" id="KOF04518.1"/>
    </source>
</evidence>